<dbReference type="GO" id="GO:0015280">
    <property type="term" value="F:ligand-gated sodium channel activity"/>
    <property type="evidence" value="ECO:0007669"/>
    <property type="project" value="TreeGrafter"/>
</dbReference>
<keyword evidence="9 13" id="KW-0472">Membrane</keyword>
<keyword evidence="10 12" id="KW-0739">Sodium transport</keyword>
<keyword evidence="5 12" id="KW-0812">Transmembrane</keyword>
<dbReference type="Proteomes" id="UP000801492">
    <property type="component" value="Unassembled WGS sequence"/>
</dbReference>
<keyword evidence="15" id="KW-1185">Reference proteome</keyword>
<evidence type="ECO:0000313" key="15">
    <source>
        <dbReference type="Proteomes" id="UP000801492"/>
    </source>
</evidence>
<comment type="similarity">
    <text evidence="2 12">Belongs to the amiloride-sensitive sodium channel (TC 1.A.6) family.</text>
</comment>
<reference evidence="14" key="1">
    <citation type="submission" date="2019-08" db="EMBL/GenBank/DDBJ databases">
        <title>The genome of the North American firefly Photinus pyralis.</title>
        <authorList>
            <consortium name="Photinus pyralis genome working group"/>
            <person name="Fallon T.R."/>
            <person name="Sander Lower S.E."/>
            <person name="Weng J.-K."/>
        </authorList>
    </citation>
    <scope>NUCLEOTIDE SEQUENCE</scope>
    <source>
        <strain evidence="14">TRF0915ILg1</strain>
        <tissue evidence="14">Whole body</tissue>
    </source>
</reference>
<evidence type="ECO:0000256" key="4">
    <source>
        <dbReference type="ARBA" id="ARBA00022461"/>
    </source>
</evidence>
<proteinExistence type="inferred from homology"/>
<evidence type="ECO:0000256" key="13">
    <source>
        <dbReference type="SAM" id="Phobius"/>
    </source>
</evidence>
<keyword evidence="6 13" id="KW-1133">Transmembrane helix</keyword>
<dbReference type="Gene3D" id="1.10.287.770">
    <property type="entry name" value="YojJ-like"/>
    <property type="match status" value="1"/>
</dbReference>
<evidence type="ECO:0000256" key="10">
    <source>
        <dbReference type="ARBA" id="ARBA00023201"/>
    </source>
</evidence>
<evidence type="ECO:0000256" key="2">
    <source>
        <dbReference type="ARBA" id="ARBA00007193"/>
    </source>
</evidence>
<accession>A0A8K0DID2</accession>
<dbReference type="AlphaFoldDB" id="A0A8K0DID2"/>
<dbReference type="EMBL" id="VTPC01000930">
    <property type="protein sequence ID" value="KAF2903802.1"/>
    <property type="molecule type" value="Genomic_DNA"/>
</dbReference>
<dbReference type="PANTHER" id="PTHR11690">
    <property type="entry name" value="AMILORIDE-SENSITIVE SODIUM CHANNEL-RELATED"/>
    <property type="match status" value="1"/>
</dbReference>
<evidence type="ECO:0000256" key="12">
    <source>
        <dbReference type="RuleBase" id="RU000679"/>
    </source>
</evidence>
<keyword evidence="8 12" id="KW-0406">Ion transport</keyword>
<keyword evidence="3 12" id="KW-0813">Transport</keyword>
<evidence type="ECO:0000256" key="8">
    <source>
        <dbReference type="ARBA" id="ARBA00023065"/>
    </source>
</evidence>
<evidence type="ECO:0000256" key="6">
    <source>
        <dbReference type="ARBA" id="ARBA00022989"/>
    </source>
</evidence>
<evidence type="ECO:0000313" key="14">
    <source>
        <dbReference type="EMBL" id="KAF2903802.1"/>
    </source>
</evidence>
<comment type="subcellular location">
    <subcellularLocation>
        <location evidence="1">Membrane</location>
        <topology evidence="1">Multi-pass membrane protein</topology>
    </subcellularLocation>
</comment>
<evidence type="ECO:0000256" key="5">
    <source>
        <dbReference type="ARBA" id="ARBA00022692"/>
    </source>
</evidence>
<name>A0A8K0DID2_IGNLU</name>
<evidence type="ECO:0000256" key="3">
    <source>
        <dbReference type="ARBA" id="ARBA00022448"/>
    </source>
</evidence>
<dbReference type="InterPro" id="IPR001873">
    <property type="entry name" value="ENaC"/>
</dbReference>
<evidence type="ECO:0008006" key="16">
    <source>
        <dbReference type="Google" id="ProtNLM"/>
    </source>
</evidence>
<dbReference type="GO" id="GO:0005886">
    <property type="term" value="C:plasma membrane"/>
    <property type="evidence" value="ECO:0007669"/>
    <property type="project" value="TreeGrafter"/>
</dbReference>
<dbReference type="PRINTS" id="PR01078">
    <property type="entry name" value="AMINACHANNEL"/>
</dbReference>
<evidence type="ECO:0000256" key="11">
    <source>
        <dbReference type="ARBA" id="ARBA00023303"/>
    </source>
</evidence>
<evidence type="ECO:0000256" key="9">
    <source>
        <dbReference type="ARBA" id="ARBA00023136"/>
    </source>
</evidence>
<dbReference type="Gene3D" id="2.60.470.10">
    <property type="entry name" value="Acid-sensing ion channels like domains"/>
    <property type="match status" value="1"/>
</dbReference>
<dbReference type="OrthoDB" id="6021021at2759"/>
<protein>
    <recommendedName>
        <fullName evidence="16">Pickpocket protein 28</fullName>
    </recommendedName>
</protein>
<evidence type="ECO:0000256" key="1">
    <source>
        <dbReference type="ARBA" id="ARBA00004141"/>
    </source>
</evidence>
<evidence type="ECO:0000256" key="7">
    <source>
        <dbReference type="ARBA" id="ARBA00023053"/>
    </source>
</evidence>
<sequence length="556" mass="64055">MVIEIKSCNSDSVGGSNFIQNTRFYFSEYCGNTSIHGLKFLGEKGRTWIEKLFWLTLLSTSLYFCISLIMKVHHKWKNSPVIVTFATEQTPIWDIPFPSVTICPEIKSQKDMYNFTEHFLKQRKGNLSELEENKFKQMSLICSELLDFSTYSEDYVTNGSVVDLFREVSPPFEDILHHAMWLDLNLKGTGDDLQRIFSPVLTNEGICYSFNRLDANEVFTDVVRNYDNFNLIDQDPSLWTLEEGYDKNAELDTFPRRTILSGIKGGLDLIFVTKSKDIDFLCSDAVPGYKIILNHPADVPLANKQYFRVPLDQDVVAAVKPNMISASNDLKQYDPEERQCYFIGEKKLKFFKMYTQQNCLLECVTNFTEYICECVGFYMPHDNSTPICGSNMIECLQHAEAHYLATEVTLKIQSAKKKPKKAHGKKKKKILHVEECNCLPSCASIEFETETSQSDWDWKSMLAAMNEREEQDGFLEDKHLSRLRVFFKDMQFITSERNQLYGSTDFMANCGGLLGLFTGFSFISLVEIVYYLTLRLVCNIKKFGRKYWSGASELLE</sequence>
<organism evidence="14 15">
    <name type="scientific">Ignelater luminosus</name>
    <name type="common">Cucubano</name>
    <name type="synonym">Pyrophorus luminosus</name>
    <dbReference type="NCBI Taxonomy" id="2038154"/>
    <lineage>
        <taxon>Eukaryota</taxon>
        <taxon>Metazoa</taxon>
        <taxon>Ecdysozoa</taxon>
        <taxon>Arthropoda</taxon>
        <taxon>Hexapoda</taxon>
        <taxon>Insecta</taxon>
        <taxon>Pterygota</taxon>
        <taxon>Neoptera</taxon>
        <taxon>Endopterygota</taxon>
        <taxon>Coleoptera</taxon>
        <taxon>Polyphaga</taxon>
        <taxon>Elateriformia</taxon>
        <taxon>Elateroidea</taxon>
        <taxon>Elateridae</taxon>
        <taxon>Agrypninae</taxon>
        <taxon>Pyrophorini</taxon>
        <taxon>Ignelater</taxon>
    </lineage>
</organism>
<keyword evidence="4 12" id="KW-0894">Sodium channel</keyword>
<comment type="caution">
    <text evidence="14">The sequence shown here is derived from an EMBL/GenBank/DDBJ whole genome shotgun (WGS) entry which is preliminary data.</text>
</comment>
<dbReference type="Pfam" id="PF00858">
    <property type="entry name" value="ASC"/>
    <property type="match status" value="1"/>
</dbReference>
<gene>
    <name evidence="14" type="ORF">ILUMI_02379</name>
</gene>
<feature type="transmembrane region" description="Helical" evidence="13">
    <location>
        <begin position="513"/>
        <end position="537"/>
    </location>
</feature>
<dbReference type="PANTHER" id="PTHR11690:SF288">
    <property type="entry name" value="AMILORIDE-SENSITIVE NA+ CHANNEL-RELATED"/>
    <property type="match status" value="1"/>
</dbReference>
<keyword evidence="11 12" id="KW-0407">Ion channel</keyword>
<keyword evidence="7" id="KW-0915">Sodium</keyword>